<gene>
    <name evidence="2" type="ORF">C5Y96_22155</name>
</gene>
<evidence type="ECO:0000256" key="1">
    <source>
        <dbReference type="SAM" id="SignalP"/>
    </source>
</evidence>
<dbReference type="AlphaFoldDB" id="A0A2S8F1V1"/>
<sequence>MRTQIVGTGLVAAMLISAWGCGASGTPGVHPVQGAVTKDGAAVEGVILEFYPAHGRSSTATTDAQGRYTAKFSREEDGAMLGTHEVKFFVPRVDPKTVNTSGMTAEDAETTRARAAEPQQLKYSEEIEVTASDNQIDFDLTGKK</sequence>
<evidence type="ECO:0000313" key="2">
    <source>
        <dbReference type="EMBL" id="PQO26152.1"/>
    </source>
</evidence>
<evidence type="ECO:0000313" key="3">
    <source>
        <dbReference type="Proteomes" id="UP000240009"/>
    </source>
</evidence>
<feature type="signal peptide" evidence="1">
    <location>
        <begin position="1"/>
        <end position="23"/>
    </location>
</feature>
<dbReference type="RefSeq" id="WP_105357951.1">
    <property type="nucleotide sequence ID" value="NZ_PUIA01000069.1"/>
</dbReference>
<dbReference type="OrthoDB" id="286727at2"/>
<keyword evidence="1" id="KW-0732">Signal</keyword>
<dbReference type="EMBL" id="PUIA01000069">
    <property type="protein sequence ID" value="PQO26152.1"/>
    <property type="molecule type" value="Genomic_DNA"/>
</dbReference>
<proteinExistence type="predicted"/>
<name>A0A2S8F1V1_9BACT</name>
<accession>A0A2S8F1V1</accession>
<reference evidence="2 3" key="1">
    <citation type="submission" date="2018-02" db="EMBL/GenBank/DDBJ databases">
        <title>Comparative genomes isolates from brazilian mangrove.</title>
        <authorList>
            <person name="Araujo J.E."/>
            <person name="Taketani R.G."/>
            <person name="Silva M.C.P."/>
            <person name="Loureco M.V."/>
            <person name="Andreote F.D."/>
        </authorList>
    </citation>
    <scope>NUCLEOTIDE SEQUENCE [LARGE SCALE GENOMIC DNA]</scope>
    <source>
        <strain evidence="2 3">HEX-2 MGV</strain>
    </source>
</reference>
<evidence type="ECO:0008006" key="4">
    <source>
        <dbReference type="Google" id="ProtNLM"/>
    </source>
</evidence>
<dbReference type="Proteomes" id="UP000240009">
    <property type="component" value="Unassembled WGS sequence"/>
</dbReference>
<comment type="caution">
    <text evidence="2">The sequence shown here is derived from an EMBL/GenBank/DDBJ whole genome shotgun (WGS) entry which is preliminary data.</text>
</comment>
<organism evidence="2 3">
    <name type="scientific">Blastopirellula marina</name>
    <dbReference type="NCBI Taxonomy" id="124"/>
    <lineage>
        <taxon>Bacteria</taxon>
        <taxon>Pseudomonadati</taxon>
        <taxon>Planctomycetota</taxon>
        <taxon>Planctomycetia</taxon>
        <taxon>Pirellulales</taxon>
        <taxon>Pirellulaceae</taxon>
        <taxon>Blastopirellula</taxon>
    </lineage>
</organism>
<feature type="chain" id="PRO_5015664789" description="Carboxypeptidase regulatory-like domain-containing protein" evidence="1">
    <location>
        <begin position="24"/>
        <end position="144"/>
    </location>
</feature>
<protein>
    <recommendedName>
        <fullName evidence="4">Carboxypeptidase regulatory-like domain-containing protein</fullName>
    </recommendedName>
</protein>